<sequence>MITKSLRPSFRPRPASSHLISVPPPFLPLSLPSTHIATYRTVTRIRTPSHRTPSDISSTPADPKTKTQALRTSRLHPASLPRSMDCAEFSGEIIQKDGFIPGCSSSLQGCRRGLVDTNIESQIIGVAGLESEKITRCWRNDTALSPTNHPRHVHPRRTSMSLNVDLTLLLLVLFLRFTWCKDDESSNRQGRRRTSSVR</sequence>
<reference evidence="2" key="1">
    <citation type="submission" date="2020-11" db="EMBL/GenBank/DDBJ databases">
        <authorList>
            <consortium name="DOE Joint Genome Institute"/>
            <person name="Ahrendt S."/>
            <person name="Riley R."/>
            <person name="Andreopoulos W."/>
            <person name="Labutti K."/>
            <person name="Pangilinan J."/>
            <person name="Ruiz-Duenas F.J."/>
            <person name="Barrasa J.M."/>
            <person name="Sanchez-Garcia M."/>
            <person name="Camarero S."/>
            <person name="Miyauchi S."/>
            <person name="Serrano A."/>
            <person name="Linde D."/>
            <person name="Babiker R."/>
            <person name="Drula E."/>
            <person name="Ayuso-Fernandez I."/>
            <person name="Pacheco R."/>
            <person name="Padilla G."/>
            <person name="Ferreira P."/>
            <person name="Barriuso J."/>
            <person name="Kellner H."/>
            <person name="Castanera R."/>
            <person name="Alfaro M."/>
            <person name="Ramirez L."/>
            <person name="Pisabarro A.G."/>
            <person name="Kuo A."/>
            <person name="Tritt A."/>
            <person name="Lipzen A."/>
            <person name="He G."/>
            <person name="Yan M."/>
            <person name="Ng V."/>
            <person name="Cullen D."/>
            <person name="Martin F."/>
            <person name="Rosso M.-N."/>
            <person name="Henrissat B."/>
            <person name="Hibbett D."/>
            <person name="Martinez A.T."/>
            <person name="Grigoriev I.V."/>
        </authorList>
    </citation>
    <scope>NUCLEOTIDE SEQUENCE</scope>
    <source>
        <strain evidence="2">CIRM-BRFM 674</strain>
    </source>
</reference>
<organism evidence="2 3">
    <name type="scientific">Pholiota conissans</name>
    <dbReference type="NCBI Taxonomy" id="109636"/>
    <lineage>
        <taxon>Eukaryota</taxon>
        <taxon>Fungi</taxon>
        <taxon>Dikarya</taxon>
        <taxon>Basidiomycota</taxon>
        <taxon>Agaricomycotina</taxon>
        <taxon>Agaricomycetes</taxon>
        <taxon>Agaricomycetidae</taxon>
        <taxon>Agaricales</taxon>
        <taxon>Agaricineae</taxon>
        <taxon>Strophariaceae</taxon>
        <taxon>Pholiota</taxon>
    </lineage>
</organism>
<evidence type="ECO:0000313" key="3">
    <source>
        <dbReference type="Proteomes" id="UP000807469"/>
    </source>
</evidence>
<dbReference type="Proteomes" id="UP000807469">
    <property type="component" value="Unassembled WGS sequence"/>
</dbReference>
<keyword evidence="3" id="KW-1185">Reference proteome</keyword>
<feature type="region of interest" description="Disordered" evidence="1">
    <location>
        <begin position="42"/>
        <end position="71"/>
    </location>
</feature>
<evidence type="ECO:0000313" key="2">
    <source>
        <dbReference type="EMBL" id="KAF9472008.1"/>
    </source>
</evidence>
<comment type="caution">
    <text evidence="2">The sequence shown here is derived from an EMBL/GenBank/DDBJ whole genome shotgun (WGS) entry which is preliminary data.</text>
</comment>
<accession>A0A9P5YLI1</accession>
<evidence type="ECO:0000256" key="1">
    <source>
        <dbReference type="SAM" id="MobiDB-lite"/>
    </source>
</evidence>
<proteinExistence type="predicted"/>
<dbReference type="EMBL" id="MU155591">
    <property type="protein sequence ID" value="KAF9472008.1"/>
    <property type="molecule type" value="Genomic_DNA"/>
</dbReference>
<name>A0A9P5YLI1_9AGAR</name>
<protein>
    <submittedName>
        <fullName evidence="2">Uncharacterized protein</fullName>
    </submittedName>
</protein>
<dbReference type="AlphaFoldDB" id="A0A9P5YLI1"/>
<gene>
    <name evidence="2" type="ORF">BDN70DRAFT_514800</name>
</gene>